<feature type="chain" id="PRO_5015178206" evidence="1">
    <location>
        <begin position="24"/>
        <end position="64"/>
    </location>
</feature>
<evidence type="ECO:0000313" key="3">
    <source>
        <dbReference type="Proteomes" id="UP000031565"/>
    </source>
</evidence>
<gene>
    <name evidence="2" type="ORF">SMSRO_SF023180</name>
</gene>
<accession>A0A2P6FG15</accession>
<protein>
    <submittedName>
        <fullName evidence="2">Uncharacterized protein</fullName>
    </submittedName>
</protein>
<evidence type="ECO:0000313" key="2">
    <source>
        <dbReference type="EMBL" id="PQM32402.1"/>
    </source>
</evidence>
<evidence type="ECO:0000256" key="1">
    <source>
        <dbReference type="SAM" id="SignalP"/>
    </source>
</evidence>
<dbReference type="EMBL" id="JTLV02000001">
    <property type="protein sequence ID" value="PQM32402.1"/>
    <property type="molecule type" value="Genomic_DNA"/>
</dbReference>
<keyword evidence="1" id="KW-0732">Signal</keyword>
<dbReference type="AlphaFoldDB" id="A0A2P6FG15"/>
<dbReference type="RefSeq" id="WP_040094471.1">
    <property type="nucleotide sequence ID" value="NZ_CM020866.1"/>
</dbReference>
<feature type="signal peptide" evidence="1">
    <location>
        <begin position="1"/>
        <end position="23"/>
    </location>
</feature>
<comment type="caution">
    <text evidence="2">The sequence shown here is derived from an EMBL/GenBank/DDBJ whole genome shotgun (WGS) entry which is preliminary data.</text>
</comment>
<sequence>MKKLLSLLSILTISGTAVPTVMAASPYQRQESRNKRQTKQPQPWPSRIHLLDFLHYLLKNCKYL</sequence>
<proteinExistence type="predicted"/>
<keyword evidence="3" id="KW-1185">Reference proteome</keyword>
<name>A0A2P6FG15_9MOLU</name>
<reference evidence="2 3" key="1">
    <citation type="journal article" date="2015" name="MBio">
        <title>Genome sequence of the Drosophila melanogaster male-killing Spiroplasma strain MSRO endosymbiont.</title>
        <authorList>
            <person name="Paredes J.C."/>
            <person name="Herren J.K."/>
            <person name="Schupfer F."/>
            <person name="Marin R."/>
            <person name="Claverol S."/>
            <person name="Kuo C.H."/>
            <person name="Lemaitre B."/>
            <person name="Beven L."/>
        </authorList>
    </citation>
    <scope>NUCLEOTIDE SEQUENCE [LARGE SCALE GENOMIC DNA]</scope>
    <source>
        <strain evidence="2 3">MSRO</strain>
    </source>
</reference>
<dbReference type="Proteomes" id="UP000031565">
    <property type="component" value="Unassembled WGS sequence"/>
</dbReference>
<organism evidence="2 3">
    <name type="scientific">Spiroplasma poulsonii</name>
    <dbReference type="NCBI Taxonomy" id="2138"/>
    <lineage>
        <taxon>Bacteria</taxon>
        <taxon>Bacillati</taxon>
        <taxon>Mycoplasmatota</taxon>
        <taxon>Mollicutes</taxon>
        <taxon>Entomoplasmatales</taxon>
        <taxon>Spiroplasmataceae</taxon>
        <taxon>Spiroplasma</taxon>
    </lineage>
</organism>